<dbReference type="EMBL" id="VCHE01000175">
    <property type="protein sequence ID" value="KAB2569696.1"/>
    <property type="molecule type" value="Genomic_DNA"/>
</dbReference>
<gene>
    <name evidence="2" type="ORF">DBV05_g11632</name>
</gene>
<evidence type="ECO:0000256" key="1">
    <source>
        <dbReference type="SAM" id="MobiDB-lite"/>
    </source>
</evidence>
<organism evidence="2 3">
    <name type="scientific">Lasiodiplodia theobromae</name>
    <dbReference type="NCBI Taxonomy" id="45133"/>
    <lineage>
        <taxon>Eukaryota</taxon>
        <taxon>Fungi</taxon>
        <taxon>Dikarya</taxon>
        <taxon>Ascomycota</taxon>
        <taxon>Pezizomycotina</taxon>
        <taxon>Dothideomycetes</taxon>
        <taxon>Dothideomycetes incertae sedis</taxon>
        <taxon>Botryosphaeriales</taxon>
        <taxon>Botryosphaeriaceae</taxon>
        <taxon>Lasiodiplodia</taxon>
    </lineage>
</organism>
<keyword evidence="3" id="KW-1185">Reference proteome</keyword>
<dbReference type="Proteomes" id="UP000325902">
    <property type="component" value="Unassembled WGS sequence"/>
</dbReference>
<dbReference type="OrthoDB" id="5333491at2759"/>
<dbReference type="AlphaFoldDB" id="A0A5N5CWK3"/>
<comment type="caution">
    <text evidence="2">The sequence shown here is derived from an EMBL/GenBank/DDBJ whole genome shotgun (WGS) entry which is preliminary data.</text>
</comment>
<name>A0A5N5CWK3_9PEZI</name>
<accession>A0A5N5CWK3</accession>
<reference evidence="2 3" key="1">
    <citation type="journal article" date="2019" name="Sci. Rep.">
        <title>A multi-omics analysis of the grapevine pathogen Lasiodiplodia theobromae reveals that temperature affects the expression of virulence- and pathogenicity-related genes.</title>
        <authorList>
            <person name="Felix C."/>
            <person name="Meneses R."/>
            <person name="Goncalves M.F.M."/>
            <person name="Tilleman L."/>
            <person name="Duarte A.S."/>
            <person name="Jorrin-Novo J.V."/>
            <person name="Van de Peer Y."/>
            <person name="Deforce D."/>
            <person name="Van Nieuwerburgh F."/>
            <person name="Esteves A.C."/>
            <person name="Alves A."/>
        </authorList>
    </citation>
    <scope>NUCLEOTIDE SEQUENCE [LARGE SCALE GENOMIC DNA]</scope>
    <source>
        <strain evidence="2 3">LA-SOL3</strain>
    </source>
</reference>
<evidence type="ECO:0000313" key="3">
    <source>
        <dbReference type="Proteomes" id="UP000325902"/>
    </source>
</evidence>
<feature type="compositionally biased region" description="Acidic residues" evidence="1">
    <location>
        <begin position="159"/>
        <end position="177"/>
    </location>
</feature>
<evidence type="ECO:0008006" key="4">
    <source>
        <dbReference type="Google" id="ProtNLM"/>
    </source>
</evidence>
<protein>
    <recommendedName>
        <fullName evidence="4">F-box domain-containing protein</fullName>
    </recommendedName>
</protein>
<feature type="region of interest" description="Disordered" evidence="1">
    <location>
        <begin position="150"/>
        <end position="180"/>
    </location>
</feature>
<sequence length="428" mass="48558">MAAQDLPYDVIGLIVTQLKQILQDELRAKRRFPDARLAPYAAICKSWNPAIERETFRKLKLSDKRMESAERALQKDPARRLAMKRISFEINYPSSISRRRDLGERQVVERDAAFSRRLLRLFRFLECVGNSGVHRAENLTLELDVTSYSVNPEDKDGQAIEESDSDLDSDSDSDDEEAGTRFKYDPTHLRYVGEALPTICCVQGFEFPRNGANIWSSTFTTILMAMDGLEYCNIAFDDAQTLDPGTRVRYRKALGETLCKIPPTCKGFHANFEHQSDGINAPSAYDPSSLDMLSVGMRNLSTQLVELSLDSLAISPSLFWPDDAEDAAAPYWPRLQHVYVNYAPTLASGEWLVQADEEEEAEPARKKRPLFAESLDRPVLDCERTNRLFLAIGKATRNMPALQEMELEMSKELSSEFHFRAARFTGPY</sequence>
<proteinExistence type="predicted"/>
<evidence type="ECO:0000313" key="2">
    <source>
        <dbReference type="EMBL" id="KAB2569696.1"/>
    </source>
</evidence>